<sequence length="194" mass="20964">MTLVKSVEPEADDETVDVETAQPEDRARRRRRRRPGWKTTVTYAVLPALTMLLAVGAGYLKWQTGVTVQDQAAQSEAVRAATDGTVAILSYRPETVQKDLDAARSRLTGQFLDAYTSLTRAVVIPGAQQKQIAATATVPAAAPVSATATHAVVLVFVNQTVTVGDNTPATSASRVRVILDKDDNHWLISHFDPL</sequence>
<feature type="region of interest" description="Disordered" evidence="3">
    <location>
        <begin position="1"/>
        <end position="34"/>
    </location>
</feature>
<organism evidence="6 7">
    <name type="scientific">Mycobacterium kiyosense</name>
    <dbReference type="NCBI Taxonomy" id="2871094"/>
    <lineage>
        <taxon>Bacteria</taxon>
        <taxon>Bacillati</taxon>
        <taxon>Actinomycetota</taxon>
        <taxon>Actinomycetes</taxon>
        <taxon>Mycobacteriales</taxon>
        <taxon>Mycobacteriaceae</taxon>
        <taxon>Mycobacterium</taxon>
    </lineage>
</organism>
<evidence type="ECO:0000313" key="6">
    <source>
        <dbReference type="EMBL" id="GLD30701.1"/>
    </source>
</evidence>
<evidence type="ECO:0000256" key="2">
    <source>
        <dbReference type="ARBA" id="ARBA00023136"/>
    </source>
</evidence>
<dbReference type="EMBL" id="BRZI01000016">
    <property type="protein sequence ID" value="GLD30701.1"/>
    <property type="molecule type" value="Genomic_DNA"/>
</dbReference>
<proteinExistence type="predicted"/>
<dbReference type="GO" id="GO:0016020">
    <property type="term" value="C:membrane"/>
    <property type="evidence" value="ECO:0007669"/>
    <property type="project" value="UniProtKB-SubCell"/>
</dbReference>
<keyword evidence="2 4" id="KW-0472">Membrane</keyword>
<evidence type="ECO:0000256" key="4">
    <source>
        <dbReference type="SAM" id="Phobius"/>
    </source>
</evidence>
<dbReference type="AlphaFoldDB" id="A0A9P3Q6T7"/>
<feature type="transmembrane region" description="Helical" evidence="4">
    <location>
        <begin position="40"/>
        <end position="60"/>
    </location>
</feature>
<evidence type="ECO:0000313" key="7">
    <source>
        <dbReference type="Proteomes" id="UP001064782"/>
    </source>
</evidence>
<dbReference type="EMBL" id="BRXE01000011">
    <property type="protein sequence ID" value="GLB82361.1"/>
    <property type="molecule type" value="Genomic_DNA"/>
</dbReference>
<name>A0A9P3Q6T7_9MYCO</name>
<dbReference type="Proteomes" id="UP001064782">
    <property type="component" value="Unassembled WGS sequence"/>
</dbReference>
<evidence type="ECO:0000313" key="5">
    <source>
        <dbReference type="EMBL" id="GLB82361.1"/>
    </source>
</evidence>
<evidence type="ECO:0000256" key="3">
    <source>
        <dbReference type="SAM" id="MobiDB-lite"/>
    </source>
</evidence>
<keyword evidence="4" id="KW-1133">Transmembrane helix</keyword>
<gene>
    <name evidence="6" type="ORF">Mkiyose1413_25840</name>
    <name evidence="5" type="ORF">SRL2020028_16170</name>
</gene>
<dbReference type="Proteomes" id="UP001165663">
    <property type="component" value="Unassembled WGS sequence"/>
</dbReference>
<dbReference type="RefSeq" id="WP_370653058.1">
    <property type="nucleotide sequence ID" value="NZ_BRXF01000009.1"/>
</dbReference>
<comment type="subcellular location">
    <subcellularLocation>
        <location evidence="1">Membrane</location>
    </subcellularLocation>
</comment>
<protein>
    <submittedName>
        <fullName evidence="6">Outer membrane protein</fullName>
    </submittedName>
</protein>
<keyword evidence="4" id="KW-0812">Transmembrane</keyword>
<comment type="caution">
    <text evidence="6">The sequence shown here is derived from an EMBL/GenBank/DDBJ whole genome shotgun (WGS) entry which is preliminary data.</text>
</comment>
<accession>A0A9P3Q6T7</accession>
<dbReference type="PANTHER" id="PTHR37042:SF4">
    <property type="entry name" value="OUTER MEMBRANE PROTEIN RV1973"/>
    <property type="match status" value="1"/>
</dbReference>
<evidence type="ECO:0000256" key="1">
    <source>
        <dbReference type="ARBA" id="ARBA00004370"/>
    </source>
</evidence>
<dbReference type="PANTHER" id="PTHR37042">
    <property type="entry name" value="OUTER MEMBRANE PROTEIN RV1973"/>
    <property type="match status" value="1"/>
</dbReference>
<reference evidence="6" key="1">
    <citation type="submission" date="2022-08" db="EMBL/GenBank/DDBJ databases">
        <title>Mycobacterium kiyosense sp. nov., scotochromogenic slow-glowing species isolated from respiratory specimens.</title>
        <authorList>
            <person name="Fukano H."/>
            <person name="Kazumi Y."/>
            <person name="Sakagami N."/>
            <person name="Ato M."/>
            <person name="Mitarai S."/>
            <person name="Hoshino Y."/>
        </authorList>
    </citation>
    <scope>NUCLEOTIDE SEQUENCE</scope>
    <source>
        <strain evidence="6">1413</strain>
        <strain evidence="5">SRL2020-028</strain>
    </source>
</reference>
<keyword evidence="7" id="KW-1185">Reference proteome</keyword>